<protein>
    <submittedName>
        <fullName evidence="5">RING-H2 finger protein ATL33</fullName>
    </submittedName>
</protein>
<dbReference type="GO" id="GO:0016567">
    <property type="term" value="P:protein ubiquitination"/>
    <property type="evidence" value="ECO:0007669"/>
    <property type="project" value="TreeGrafter"/>
</dbReference>
<gene>
    <name evidence="5" type="ORF">Sango_2001600</name>
</gene>
<dbReference type="Proteomes" id="UP001289374">
    <property type="component" value="Unassembled WGS sequence"/>
</dbReference>
<keyword evidence="1" id="KW-0862">Zinc</keyword>
<proteinExistence type="predicted"/>
<accession>A0AAE2BNX5</accession>
<keyword evidence="3" id="KW-1133">Transmembrane helix</keyword>
<evidence type="ECO:0000256" key="2">
    <source>
        <dbReference type="SAM" id="MobiDB-lite"/>
    </source>
</evidence>
<keyword evidence="3" id="KW-0812">Transmembrane</keyword>
<dbReference type="PROSITE" id="PS50089">
    <property type="entry name" value="ZF_RING_2"/>
    <property type="match status" value="1"/>
</dbReference>
<dbReference type="InterPro" id="IPR013083">
    <property type="entry name" value="Znf_RING/FYVE/PHD"/>
</dbReference>
<organism evidence="5 6">
    <name type="scientific">Sesamum angolense</name>
    <dbReference type="NCBI Taxonomy" id="2727404"/>
    <lineage>
        <taxon>Eukaryota</taxon>
        <taxon>Viridiplantae</taxon>
        <taxon>Streptophyta</taxon>
        <taxon>Embryophyta</taxon>
        <taxon>Tracheophyta</taxon>
        <taxon>Spermatophyta</taxon>
        <taxon>Magnoliopsida</taxon>
        <taxon>eudicotyledons</taxon>
        <taxon>Gunneridae</taxon>
        <taxon>Pentapetalae</taxon>
        <taxon>asterids</taxon>
        <taxon>lamiids</taxon>
        <taxon>Lamiales</taxon>
        <taxon>Pedaliaceae</taxon>
        <taxon>Sesamum</taxon>
    </lineage>
</organism>
<dbReference type="EMBL" id="JACGWL010000011">
    <property type="protein sequence ID" value="KAK4392238.1"/>
    <property type="molecule type" value="Genomic_DNA"/>
</dbReference>
<dbReference type="Gene3D" id="3.30.40.10">
    <property type="entry name" value="Zinc/RING finger domain, C3HC4 (zinc finger)"/>
    <property type="match status" value="1"/>
</dbReference>
<keyword evidence="3" id="KW-0472">Membrane</keyword>
<feature type="compositionally biased region" description="Low complexity" evidence="2">
    <location>
        <begin position="1"/>
        <end position="12"/>
    </location>
</feature>
<comment type="caution">
    <text evidence="5">The sequence shown here is derived from an EMBL/GenBank/DDBJ whole genome shotgun (WGS) entry which is preliminary data.</text>
</comment>
<feature type="region of interest" description="Disordered" evidence="2">
    <location>
        <begin position="1"/>
        <end position="20"/>
    </location>
</feature>
<reference evidence="5" key="2">
    <citation type="journal article" date="2024" name="Plant">
        <title>Genomic evolution and insights into agronomic trait innovations of Sesamum species.</title>
        <authorList>
            <person name="Miao H."/>
            <person name="Wang L."/>
            <person name="Qu L."/>
            <person name="Liu H."/>
            <person name="Sun Y."/>
            <person name="Le M."/>
            <person name="Wang Q."/>
            <person name="Wei S."/>
            <person name="Zheng Y."/>
            <person name="Lin W."/>
            <person name="Duan Y."/>
            <person name="Cao H."/>
            <person name="Xiong S."/>
            <person name="Wang X."/>
            <person name="Wei L."/>
            <person name="Li C."/>
            <person name="Ma Q."/>
            <person name="Ju M."/>
            <person name="Zhao R."/>
            <person name="Li G."/>
            <person name="Mu C."/>
            <person name="Tian Q."/>
            <person name="Mei H."/>
            <person name="Zhang T."/>
            <person name="Gao T."/>
            <person name="Zhang H."/>
        </authorList>
    </citation>
    <scope>NUCLEOTIDE SEQUENCE</scope>
    <source>
        <strain evidence="5">K16</strain>
    </source>
</reference>
<feature type="domain" description="RING-type" evidence="4">
    <location>
        <begin position="105"/>
        <end position="147"/>
    </location>
</feature>
<dbReference type="AlphaFoldDB" id="A0AAE2BNX5"/>
<evidence type="ECO:0000259" key="4">
    <source>
        <dbReference type="PROSITE" id="PS50089"/>
    </source>
</evidence>
<reference evidence="5" key="1">
    <citation type="submission" date="2020-06" db="EMBL/GenBank/DDBJ databases">
        <authorList>
            <person name="Li T."/>
            <person name="Hu X."/>
            <person name="Zhang T."/>
            <person name="Song X."/>
            <person name="Zhang H."/>
            <person name="Dai N."/>
            <person name="Sheng W."/>
            <person name="Hou X."/>
            <person name="Wei L."/>
        </authorList>
    </citation>
    <scope>NUCLEOTIDE SEQUENCE</scope>
    <source>
        <strain evidence="5">K16</strain>
        <tissue evidence="5">Leaf</tissue>
    </source>
</reference>
<keyword evidence="1" id="KW-0479">Metal-binding</keyword>
<dbReference type="GO" id="GO:0008270">
    <property type="term" value="F:zinc ion binding"/>
    <property type="evidence" value="ECO:0007669"/>
    <property type="project" value="UniProtKB-KW"/>
</dbReference>
<evidence type="ECO:0000256" key="1">
    <source>
        <dbReference type="PROSITE-ProRule" id="PRU00175"/>
    </source>
</evidence>
<dbReference type="PANTHER" id="PTHR45676">
    <property type="entry name" value="RING-H2 FINGER PROTEIN ATL51-RELATED"/>
    <property type="match status" value="1"/>
</dbReference>
<dbReference type="CDD" id="cd16461">
    <property type="entry name" value="RING-H2_EL5-like"/>
    <property type="match status" value="1"/>
</dbReference>
<dbReference type="InterPro" id="IPR001841">
    <property type="entry name" value="Znf_RING"/>
</dbReference>
<evidence type="ECO:0000256" key="3">
    <source>
        <dbReference type="SAM" id="Phobius"/>
    </source>
</evidence>
<keyword evidence="6" id="KW-1185">Reference proteome</keyword>
<feature type="transmembrane region" description="Helical" evidence="3">
    <location>
        <begin position="30"/>
        <end position="52"/>
    </location>
</feature>
<dbReference type="SMART" id="SM00184">
    <property type="entry name" value="RING"/>
    <property type="match status" value="1"/>
</dbReference>
<name>A0AAE2BNX5_9LAMI</name>
<evidence type="ECO:0000313" key="6">
    <source>
        <dbReference type="Proteomes" id="UP001289374"/>
    </source>
</evidence>
<evidence type="ECO:0000313" key="5">
    <source>
        <dbReference type="EMBL" id="KAK4392238.1"/>
    </source>
</evidence>
<dbReference type="PANTHER" id="PTHR45676:SF88">
    <property type="entry name" value="RING-H2 FINGER PROTEIN ATL33"/>
    <property type="match status" value="1"/>
</dbReference>
<sequence>MSNSNFTTSNSTAPPPSALVHPHNSDMSPLTAVLCLVAVIAVPIISYTFFVAMKCPRNPFRRGSAAPPAELCLKAEKVELVYGVKYRKTAEDGRKEAAGVSDQCCPVCLSVFAEGEEIRQLSGCKHAFHSACIDMWLYSHSNCPVCRAAVPVRWSKRVLVDVEEGIRRGSPDASDLILTT</sequence>
<dbReference type="Pfam" id="PF13639">
    <property type="entry name" value="zf-RING_2"/>
    <property type="match status" value="1"/>
</dbReference>
<keyword evidence="1" id="KW-0863">Zinc-finger</keyword>
<dbReference type="SUPFAM" id="SSF57850">
    <property type="entry name" value="RING/U-box"/>
    <property type="match status" value="1"/>
</dbReference>